<evidence type="ECO:0000313" key="1">
    <source>
        <dbReference type="EMBL" id="GFE07132.1"/>
    </source>
</evidence>
<evidence type="ECO:0000313" key="2">
    <source>
        <dbReference type="Proteomes" id="UP000435837"/>
    </source>
</evidence>
<name>A0A640S9D1_9ACTN</name>
<comment type="caution">
    <text evidence="1">The sequence shown here is derived from an EMBL/GenBank/DDBJ whole genome shotgun (WGS) entry which is preliminary data.</text>
</comment>
<dbReference type="SUPFAM" id="SSF55144">
    <property type="entry name" value="LigT-like"/>
    <property type="match status" value="1"/>
</dbReference>
<dbReference type="Gene3D" id="3.90.1140.10">
    <property type="entry name" value="Cyclic phosphodiesterase"/>
    <property type="match status" value="1"/>
</dbReference>
<dbReference type="Pfam" id="PF13563">
    <property type="entry name" value="2_5_RNA_ligase2"/>
    <property type="match status" value="1"/>
</dbReference>
<sequence>MTTDCMADHWWWRPGWGPGARFFTFHFTFPQARALHRLAADYRRALADVAGLDLVPDECLHLTTQGLDFADRVPDDDLRVILAAAQRRLAVIPGFDLTVHRPEITPEAIRWEAAPSGPPAAVRTALRDAIGSVWATVPEPADGFGPHITIAYSNADGPAAPVRTALATVQAEPVTVHVDQVELIVLHRDRRMYEWEAHTQLPLSG</sequence>
<dbReference type="EMBL" id="BLIN01000004">
    <property type="protein sequence ID" value="GFE07132.1"/>
    <property type="molecule type" value="Genomic_DNA"/>
</dbReference>
<reference evidence="1 2" key="1">
    <citation type="submission" date="2019-12" db="EMBL/GenBank/DDBJ databases">
        <title>Whole genome shotgun sequence of Streptomyces caniferus NBRC 15389.</title>
        <authorList>
            <person name="Ichikawa N."/>
            <person name="Kimura A."/>
            <person name="Kitahashi Y."/>
            <person name="Komaki H."/>
            <person name="Tamura T."/>
        </authorList>
    </citation>
    <scope>NUCLEOTIDE SEQUENCE [LARGE SCALE GENOMIC DNA]</scope>
    <source>
        <strain evidence="1 2">NBRC 15389</strain>
    </source>
</reference>
<dbReference type="OrthoDB" id="4541754at2"/>
<dbReference type="RefSeq" id="WP_159476216.1">
    <property type="nucleotide sequence ID" value="NZ_BAAATH010000025.1"/>
</dbReference>
<evidence type="ECO:0008006" key="3">
    <source>
        <dbReference type="Google" id="ProtNLM"/>
    </source>
</evidence>
<gene>
    <name evidence="1" type="ORF">Scani_34000</name>
</gene>
<dbReference type="InterPro" id="IPR009097">
    <property type="entry name" value="Cyclic_Pdiesterase"/>
</dbReference>
<organism evidence="1 2">
    <name type="scientific">Streptomyces caniferus</name>
    <dbReference type="NCBI Taxonomy" id="285557"/>
    <lineage>
        <taxon>Bacteria</taxon>
        <taxon>Bacillati</taxon>
        <taxon>Actinomycetota</taxon>
        <taxon>Actinomycetes</taxon>
        <taxon>Kitasatosporales</taxon>
        <taxon>Streptomycetaceae</taxon>
        <taxon>Streptomyces</taxon>
    </lineage>
</organism>
<dbReference type="Proteomes" id="UP000435837">
    <property type="component" value="Unassembled WGS sequence"/>
</dbReference>
<accession>A0A640S9D1</accession>
<proteinExistence type="predicted"/>
<dbReference type="AlphaFoldDB" id="A0A640S9D1"/>
<protein>
    <recommendedName>
        <fullName evidence="3">2'-5' RNA ligase</fullName>
    </recommendedName>
</protein>